<dbReference type="Proteomes" id="UP000676565">
    <property type="component" value="Unassembled WGS sequence"/>
</dbReference>
<accession>A0ABS5BPA5</accession>
<sequence>MKLLLLTACWVLIGCGVIFGLVHGIIPHLLTPDLFPKAQAHEAQHAPVENAITSASYAVQTGVTQKQGSPISQLTK</sequence>
<evidence type="ECO:0000313" key="2">
    <source>
        <dbReference type="Proteomes" id="UP000676565"/>
    </source>
</evidence>
<keyword evidence="2" id="KW-1185">Reference proteome</keyword>
<name>A0ABS5BPA5_9BACT</name>
<dbReference type="PROSITE" id="PS51257">
    <property type="entry name" value="PROKAR_LIPOPROTEIN"/>
    <property type="match status" value="1"/>
</dbReference>
<gene>
    <name evidence="1" type="ORF">J8F10_09545</name>
</gene>
<organism evidence="1 2">
    <name type="scientific">Gemmata palustris</name>
    <dbReference type="NCBI Taxonomy" id="2822762"/>
    <lineage>
        <taxon>Bacteria</taxon>
        <taxon>Pseudomonadati</taxon>
        <taxon>Planctomycetota</taxon>
        <taxon>Planctomycetia</taxon>
        <taxon>Gemmatales</taxon>
        <taxon>Gemmataceae</taxon>
        <taxon>Gemmata</taxon>
    </lineage>
</organism>
<dbReference type="EMBL" id="JAGKQQ010000001">
    <property type="protein sequence ID" value="MBP3955523.1"/>
    <property type="molecule type" value="Genomic_DNA"/>
</dbReference>
<evidence type="ECO:0000313" key="1">
    <source>
        <dbReference type="EMBL" id="MBP3955523.1"/>
    </source>
</evidence>
<proteinExistence type="predicted"/>
<comment type="caution">
    <text evidence="1">The sequence shown here is derived from an EMBL/GenBank/DDBJ whole genome shotgun (WGS) entry which is preliminary data.</text>
</comment>
<dbReference type="RefSeq" id="WP_210653599.1">
    <property type="nucleotide sequence ID" value="NZ_JAGKQQ010000001.1"/>
</dbReference>
<protein>
    <submittedName>
        <fullName evidence="1">Uncharacterized protein</fullName>
    </submittedName>
</protein>
<reference evidence="1 2" key="1">
    <citation type="submission" date="2021-04" db="EMBL/GenBank/DDBJ databases">
        <authorList>
            <person name="Ivanova A."/>
        </authorList>
    </citation>
    <scope>NUCLEOTIDE SEQUENCE [LARGE SCALE GENOMIC DNA]</scope>
    <source>
        <strain evidence="1 2">G18</strain>
    </source>
</reference>